<protein>
    <submittedName>
        <fullName evidence="1">Uncharacterized protein</fullName>
    </submittedName>
</protein>
<evidence type="ECO:0000313" key="1">
    <source>
        <dbReference type="EMBL" id="APA15513.1"/>
    </source>
</evidence>
<dbReference type="EMBL" id="CP017828">
    <property type="protein sequence ID" value="APA15513.1"/>
    <property type="molecule type" value="Genomic_DNA"/>
</dbReference>
<dbReference type="AlphaFoldDB" id="A0A1D9QLQ1"/>
<organism evidence="1 2">
    <name type="scientific">Sclerotinia sclerotiorum (strain ATCC 18683 / 1980 / Ss-1)</name>
    <name type="common">White mold</name>
    <name type="synonym">Whetzelinia sclerotiorum</name>
    <dbReference type="NCBI Taxonomy" id="665079"/>
    <lineage>
        <taxon>Eukaryota</taxon>
        <taxon>Fungi</taxon>
        <taxon>Dikarya</taxon>
        <taxon>Ascomycota</taxon>
        <taxon>Pezizomycotina</taxon>
        <taxon>Leotiomycetes</taxon>
        <taxon>Helotiales</taxon>
        <taxon>Sclerotiniaceae</taxon>
        <taxon>Sclerotinia</taxon>
    </lineage>
</organism>
<dbReference type="RefSeq" id="XP_001585579.1">
    <property type="nucleotide sequence ID" value="XM_001585529.1"/>
</dbReference>
<name>A0A1D9QLQ1_SCLS1</name>
<sequence length="143" mass="17091">MFDLARCAWDCEEKRQAKQEREDEKRWNRKLKSVTSKEIEESMKTEHEAEKRIKEDEKCKGKLGRWHKFDAMFEEEADRWTEELTRAAGPAPEGYPYVQIELGGDHRRFCMPGSYTFASRSIDCQDCKDDEEMARKMERSKKR</sequence>
<dbReference type="Proteomes" id="UP000177798">
    <property type="component" value="Chromosome 15"/>
</dbReference>
<reference evidence="2" key="1">
    <citation type="journal article" date="2017" name="Genome Biol. Evol.">
        <title>The complete genome sequence of the phytopathogenic fungus Sclerotinia sclerotiorum reveals insights into the genome architecture of broad host range pathogens.</title>
        <authorList>
            <person name="Derbyshire M."/>
            <person name="Denton-Giles M."/>
            <person name="Hegedus D."/>
            <person name="Seifbarghy S."/>
            <person name="Rollins J."/>
            <person name="van Kan J."/>
            <person name="Seidl M.F."/>
            <person name="Faino L."/>
            <person name="Mbengue M."/>
            <person name="Navaud O."/>
            <person name="Raffaele S."/>
            <person name="Hammond-Kosack K."/>
            <person name="Heard S."/>
            <person name="Oliver R."/>
        </authorList>
    </citation>
    <scope>NUCLEOTIDE SEQUENCE [LARGE SCALE GENOMIC DNA]</scope>
    <source>
        <strain evidence="2">ATCC 18683 / 1980 / Ss-1</strain>
    </source>
</reference>
<evidence type="ECO:0000313" key="2">
    <source>
        <dbReference type="Proteomes" id="UP000177798"/>
    </source>
</evidence>
<dbReference type="OrthoDB" id="3543320at2759"/>
<dbReference type="KEGG" id="ssl:SS1G_13463"/>
<accession>A0A1D9QLQ1</accession>
<proteinExistence type="predicted"/>
<dbReference type="VEuPathDB" id="FungiDB:sscle_15g102830"/>
<gene>
    <name evidence="1" type="ORF">sscle_15g102830</name>
</gene>